<organism evidence="1">
    <name type="scientific">Parabacteroides goldsteinii</name>
    <dbReference type="NCBI Taxonomy" id="328812"/>
    <lineage>
        <taxon>Bacteria</taxon>
        <taxon>Pseudomonadati</taxon>
        <taxon>Bacteroidota</taxon>
        <taxon>Bacteroidia</taxon>
        <taxon>Bacteroidales</taxon>
        <taxon>Tannerellaceae</taxon>
        <taxon>Parabacteroides</taxon>
    </lineage>
</organism>
<name>A0A6G1ZDW3_9BACT</name>
<evidence type="ECO:0000313" key="1">
    <source>
        <dbReference type="EMBL" id="MRY12060.1"/>
    </source>
</evidence>
<accession>A0A6G1ZDW3</accession>
<protein>
    <submittedName>
        <fullName evidence="1">Uncharacterized protein</fullName>
    </submittedName>
</protein>
<dbReference type="EMBL" id="WKLP01000015">
    <property type="protein sequence ID" value="MRY12060.1"/>
    <property type="molecule type" value="Genomic_DNA"/>
</dbReference>
<dbReference type="RefSeq" id="WP_154278037.1">
    <property type="nucleotide sequence ID" value="NZ_WKLJ01000001.1"/>
</dbReference>
<comment type="caution">
    <text evidence="1">The sequence shown here is derived from an EMBL/GenBank/DDBJ whole genome shotgun (WGS) entry which is preliminary data.</text>
</comment>
<gene>
    <name evidence="1" type="ORF">GKE01_11335</name>
</gene>
<reference evidence="1" key="1">
    <citation type="journal article" date="2019" name="Nat. Med.">
        <title>A library of human gut bacterial isolates paired with longitudinal multiomics data enables mechanistic microbiome research.</title>
        <authorList>
            <person name="Poyet M."/>
            <person name="Groussin M."/>
            <person name="Gibbons S.M."/>
            <person name="Avila-Pacheco J."/>
            <person name="Jiang X."/>
            <person name="Kearney S.M."/>
            <person name="Perrotta A.R."/>
            <person name="Berdy B."/>
            <person name="Zhao S."/>
            <person name="Lieberman T.D."/>
            <person name="Swanson P.K."/>
            <person name="Smith M."/>
            <person name="Roesemann S."/>
            <person name="Alexander J.E."/>
            <person name="Rich S.A."/>
            <person name="Livny J."/>
            <person name="Vlamakis H."/>
            <person name="Clish C."/>
            <person name="Bullock K."/>
            <person name="Deik A."/>
            <person name="Scott J."/>
            <person name="Pierce K.A."/>
            <person name="Xavier R.J."/>
            <person name="Alm E.J."/>
        </authorList>
    </citation>
    <scope>NUCLEOTIDE SEQUENCE</scope>
    <source>
        <strain evidence="1">BIOML-A4</strain>
    </source>
</reference>
<dbReference type="AlphaFoldDB" id="A0A6G1ZDW3"/>
<proteinExistence type="predicted"/>
<sequence>MAKILADTEIRKKLEEIFRCSRKTVSEALNCRSDSDLARKIRAMAIKLGGSVKKEEHVTII</sequence>